<dbReference type="Pfam" id="PF02330">
    <property type="entry name" value="MAM33"/>
    <property type="match status" value="1"/>
</dbReference>
<dbReference type="InterPro" id="IPR036561">
    <property type="entry name" value="MAM33_sf"/>
</dbReference>
<proteinExistence type="predicted"/>
<dbReference type="Gene3D" id="3.10.280.10">
    <property type="entry name" value="Mitochondrial glycoprotein"/>
    <property type="match status" value="1"/>
</dbReference>
<dbReference type="PANTHER" id="PTHR10826">
    <property type="entry name" value="COMPLEMENT COMPONENT 1"/>
    <property type="match status" value="1"/>
</dbReference>
<organism evidence="2">
    <name type="scientific">Arundo donax</name>
    <name type="common">Giant reed</name>
    <name type="synonym">Donax arundinaceus</name>
    <dbReference type="NCBI Taxonomy" id="35708"/>
    <lineage>
        <taxon>Eukaryota</taxon>
        <taxon>Viridiplantae</taxon>
        <taxon>Streptophyta</taxon>
        <taxon>Embryophyta</taxon>
        <taxon>Tracheophyta</taxon>
        <taxon>Spermatophyta</taxon>
        <taxon>Magnoliopsida</taxon>
        <taxon>Liliopsida</taxon>
        <taxon>Poales</taxon>
        <taxon>Poaceae</taxon>
        <taxon>PACMAD clade</taxon>
        <taxon>Arundinoideae</taxon>
        <taxon>Arundineae</taxon>
        <taxon>Arundo</taxon>
    </lineage>
</organism>
<name>A0A0A9DJU6_ARUDO</name>
<reference evidence="2" key="2">
    <citation type="journal article" date="2015" name="Data Brief">
        <title>Shoot transcriptome of the giant reed, Arundo donax.</title>
        <authorList>
            <person name="Barrero R.A."/>
            <person name="Guerrero F.D."/>
            <person name="Moolhuijzen P."/>
            <person name="Goolsby J.A."/>
            <person name="Tidwell J."/>
            <person name="Bellgard S.E."/>
            <person name="Bellgard M.I."/>
        </authorList>
    </citation>
    <scope>NUCLEOTIDE SEQUENCE</scope>
    <source>
        <tissue evidence="2">Shoot tissue taken approximately 20 cm above the soil surface</tissue>
    </source>
</reference>
<dbReference type="EMBL" id="GBRH01209036">
    <property type="protein sequence ID" value="JAD88859.1"/>
    <property type="molecule type" value="Transcribed_RNA"/>
</dbReference>
<dbReference type="PANTHER" id="PTHR10826:SF29">
    <property type="entry name" value="OS05G0456000 PROTEIN"/>
    <property type="match status" value="1"/>
</dbReference>
<evidence type="ECO:0000313" key="2">
    <source>
        <dbReference type="EMBL" id="JAD88859.1"/>
    </source>
</evidence>
<dbReference type="GO" id="GO:0005759">
    <property type="term" value="C:mitochondrial matrix"/>
    <property type="evidence" value="ECO:0007669"/>
    <property type="project" value="InterPro"/>
</dbReference>
<accession>A0A0A9DJU6</accession>
<sequence>MEVEVFLPSPVDPMEQNDEQEDQAEDDNPQNRAGNGVPNQYCIPLMVKIHKGVASWLEISCSSYPDELIIESLAFGPSGESVGLLNVEAKISNLPEELQKAFYSYLKSRGISKDVTDFVHAYMINKECHEFKQVHYFYMVLDKFHVLSS</sequence>
<protein>
    <submittedName>
        <fullName evidence="2">Uncharacterized protein</fullName>
    </submittedName>
</protein>
<dbReference type="InterPro" id="IPR003428">
    <property type="entry name" value="MAM33"/>
</dbReference>
<evidence type="ECO:0000256" key="1">
    <source>
        <dbReference type="SAM" id="MobiDB-lite"/>
    </source>
</evidence>
<reference evidence="2" key="1">
    <citation type="submission" date="2014-09" db="EMBL/GenBank/DDBJ databases">
        <authorList>
            <person name="Magalhaes I.L.F."/>
            <person name="Oliveira U."/>
            <person name="Santos F.R."/>
            <person name="Vidigal T.H.D.A."/>
            <person name="Brescovit A.D."/>
            <person name="Santos A.J."/>
        </authorList>
    </citation>
    <scope>NUCLEOTIDE SEQUENCE</scope>
    <source>
        <tissue evidence="2">Shoot tissue taken approximately 20 cm above the soil surface</tissue>
    </source>
</reference>
<dbReference type="SUPFAM" id="SSF54529">
    <property type="entry name" value="Mitochondrial glycoprotein MAM33-like"/>
    <property type="match status" value="1"/>
</dbReference>
<feature type="compositionally biased region" description="Acidic residues" evidence="1">
    <location>
        <begin position="15"/>
        <end position="28"/>
    </location>
</feature>
<dbReference type="AlphaFoldDB" id="A0A0A9DJU6"/>
<feature type="region of interest" description="Disordered" evidence="1">
    <location>
        <begin position="1"/>
        <end position="35"/>
    </location>
</feature>